<dbReference type="KEGG" id="mrtj:KHC33_06550"/>
<dbReference type="PANTHER" id="PTHR35790">
    <property type="entry name" value="HTH-TYPE TRANSCRIPTIONAL REGULATOR PCHR"/>
    <property type="match status" value="1"/>
</dbReference>
<gene>
    <name evidence="5" type="ORF">KHC33_06550</name>
</gene>
<dbReference type="AlphaFoldDB" id="A0A8E7B300"/>
<keyword evidence="1" id="KW-0805">Transcription regulation</keyword>
<evidence type="ECO:0000256" key="2">
    <source>
        <dbReference type="ARBA" id="ARBA00023125"/>
    </source>
</evidence>
<dbReference type="InterPro" id="IPR052067">
    <property type="entry name" value="Metal_resp_HTH_trans_reg"/>
</dbReference>
<dbReference type="InterPro" id="IPR036388">
    <property type="entry name" value="WH-like_DNA-bd_sf"/>
</dbReference>
<dbReference type="InterPro" id="IPR011991">
    <property type="entry name" value="ArsR-like_HTH"/>
</dbReference>
<dbReference type="SMART" id="SM00347">
    <property type="entry name" value="HTH_MARR"/>
    <property type="match status" value="1"/>
</dbReference>
<dbReference type="InterPro" id="IPR036390">
    <property type="entry name" value="WH_DNA-bd_sf"/>
</dbReference>
<dbReference type="SUPFAM" id="SSF46785">
    <property type="entry name" value="Winged helix' DNA-binding domain"/>
    <property type="match status" value="1"/>
</dbReference>
<dbReference type="CDD" id="cd00090">
    <property type="entry name" value="HTH_ARSR"/>
    <property type="match status" value="1"/>
</dbReference>
<dbReference type="GeneID" id="65096828"/>
<reference evidence="5 6" key="1">
    <citation type="submission" date="2021-05" db="EMBL/GenBank/DDBJ databases">
        <title>A novel Methanospirillum isolate from a pyrite-forming mixed culture.</title>
        <authorList>
            <person name="Bunk B."/>
            <person name="Sproer C."/>
            <person name="Spring S."/>
            <person name="Pester M."/>
        </authorList>
    </citation>
    <scope>NUCLEOTIDE SEQUENCE [LARGE SCALE GENOMIC DNA]</scope>
    <source>
        <strain evidence="5 6">J.3.6.1-F.2.7.3</strain>
    </source>
</reference>
<evidence type="ECO:0000256" key="3">
    <source>
        <dbReference type="ARBA" id="ARBA00023163"/>
    </source>
</evidence>
<dbReference type="PANTHER" id="PTHR35790:SF4">
    <property type="entry name" value="HTH-TYPE TRANSCRIPTIONAL REGULATOR PCHR"/>
    <property type="match status" value="1"/>
</dbReference>
<sequence length="154" mass="17444">MVSSADMMQISSAWIRIMNKMMALEKNPRDFGSGDHLSSAEIHMIMVIGKNPSQNITSISEELGISKSAVSQMVRKLEQKNLVERSQLPDNEKEIRLSLTPRGRIAFLGHETHHAVIFARMHEKLGDMTEEQFASIMTFFSAIESTADEFMRED</sequence>
<dbReference type="GO" id="GO:0003700">
    <property type="term" value="F:DNA-binding transcription factor activity"/>
    <property type="evidence" value="ECO:0007669"/>
    <property type="project" value="InterPro"/>
</dbReference>
<dbReference type="Proteomes" id="UP000680656">
    <property type="component" value="Chromosome"/>
</dbReference>
<keyword evidence="6" id="KW-1185">Reference proteome</keyword>
<dbReference type="GO" id="GO:0003677">
    <property type="term" value="F:DNA binding"/>
    <property type="evidence" value="ECO:0007669"/>
    <property type="project" value="UniProtKB-KW"/>
</dbReference>
<name>A0A8E7B300_9EURY</name>
<dbReference type="Pfam" id="PF01047">
    <property type="entry name" value="MarR"/>
    <property type="match status" value="1"/>
</dbReference>
<evidence type="ECO:0000313" key="6">
    <source>
        <dbReference type="Proteomes" id="UP000680656"/>
    </source>
</evidence>
<evidence type="ECO:0000313" key="5">
    <source>
        <dbReference type="EMBL" id="QVV90146.1"/>
    </source>
</evidence>
<accession>A0A8E7B300</accession>
<feature type="domain" description="HTH marR-type" evidence="4">
    <location>
        <begin position="1"/>
        <end position="145"/>
    </location>
</feature>
<dbReference type="InterPro" id="IPR000835">
    <property type="entry name" value="HTH_MarR-typ"/>
</dbReference>
<evidence type="ECO:0000256" key="1">
    <source>
        <dbReference type="ARBA" id="ARBA00023015"/>
    </source>
</evidence>
<protein>
    <submittedName>
        <fullName evidence="5">MarR family transcriptional regulator</fullName>
    </submittedName>
</protein>
<proteinExistence type="predicted"/>
<keyword evidence="2" id="KW-0238">DNA-binding</keyword>
<evidence type="ECO:0000259" key="4">
    <source>
        <dbReference type="PROSITE" id="PS50995"/>
    </source>
</evidence>
<keyword evidence="3" id="KW-0804">Transcription</keyword>
<dbReference type="Gene3D" id="1.10.10.10">
    <property type="entry name" value="Winged helix-like DNA-binding domain superfamily/Winged helix DNA-binding domain"/>
    <property type="match status" value="1"/>
</dbReference>
<dbReference type="RefSeq" id="WP_214420920.1">
    <property type="nucleotide sequence ID" value="NZ_CP075546.1"/>
</dbReference>
<organism evidence="5 6">
    <name type="scientific">Methanospirillum purgamenti</name>
    <dbReference type="NCBI Taxonomy" id="2834276"/>
    <lineage>
        <taxon>Archaea</taxon>
        <taxon>Methanobacteriati</taxon>
        <taxon>Methanobacteriota</taxon>
        <taxon>Stenosarchaea group</taxon>
        <taxon>Methanomicrobia</taxon>
        <taxon>Methanomicrobiales</taxon>
        <taxon>Methanospirillaceae</taxon>
        <taxon>Methanospirillum</taxon>
    </lineage>
</organism>
<dbReference type="PROSITE" id="PS50995">
    <property type="entry name" value="HTH_MARR_2"/>
    <property type="match status" value="1"/>
</dbReference>
<dbReference type="EMBL" id="CP075546">
    <property type="protein sequence ID" value="QVV90146.1"/>
    <property type="molecule type" value="Genomic_DNA"/>
</dbReference>